<dbReference type="AlphaFoldDB" id="A0A3D9SQ28"/>
<keyword evidence="3" id="KW-1185">Reference proteome</keyword>
<evidence type="ECO:0000313" key="3">
    <source>
        <dbReference type="Proteomes" id="UP000256661"/>
    </source>
</evidence>
<evidence type="ECO:0000313" key="2">
    <source>
        <dbReference type="EMBL" id="REE96580.1"/>
    </source>
</evidence>
<dbReference type="RefSeq" id="WP_116022206.1">
    <property type="nucleotide sequence ID" value="NZ_QTTT01000001.1"/>
</dbReference>
<comment type="caution">
    <text evidence="2">The sequence shown here is derived from an EMBL/GenBank/DDBJ whole genome shotgun (WGS) entry which is preliminary data.</text>
</comment>
<accession>A0A3D9SQ28</accession>
<evidence type="ECO:0000256" key="1">
    <source>
        <dbReference type="SAM" id="MobiDB-lite"/>
    </source>
</evidence>
<organism evidence="2 3">
    <name type="scientific">Thermomonospora umbrina</name>
    <dbReference type="NCBI Taxonomy" id="111806"/>
    <lineage>
        <taxon>Bacteria</taxon>
        <taxon>Bacillati</taxon>
        <taxon>Actinomycetota</taxon>
        <taxon>Actinomycetes</taxon>
        <taxon>Streptosporangiales</taxon>
        <taxon>Thermomonosporaceae</taxon>
        <taxon>Thermomonospora</taxon>
    </lineage>
</organism>
<dbReference type="Proteomes" id="UP000256661">
    <property type="component" value="Unassembled WGS sequence"/>
</dbReference>
<sequence length="174" mass="19471">MGNYPYPEELNKHGISRDEFNNLDPEWQQWYYLQYNGEATRPQDTHYPRGTAPHGDFKWEAGDGFEVKPQKLRDLADALETDLNTLKPLVSKISQEGLITTQHVGDWASSKEFAQAAANAHSGFGQYLNDIIAGYTGVIQRLRTTADNYENANTTTNNQVNNVPTPNGGGNVRL</sequence>
<feature type="compositionally biased region" description="Low complexity" evidence="1">
    <location>
        <begin position="153"/>
        <end position="166"/>
    </location>
</feature>
<reference evidence="2 3" key="1">
    <citation type="submission" date="2018-08" db="EMBL/GenBank/DDBJ databases">
        <title>Sequencing the genomes of 1000 actinobacteria strains.</title>
        <authorList>
            <person name="Klenk H.-P."/>
        </authorList>
    </citation>
    <scope>NUCLEOTIDE SEQUENCE [LARGE SCALE GENOMIC DNA]</scope>
    <source>
        <strain evidence="2 3">DSM 43927</strain>
    </source>
</reference>
<protein>
    <submittedName>
        <fullName evidence="2">Uncharacterized protein</fullName>
    </submittedName>
</protein>
<dbReference type="OrthoDB" id="3463488at2"/>
<dbReference type="EMBL" id="QTTT01000001">
    <property type="protein sequence ID" value="REE96580.1"/>
    <property type="molecule type" value="Genomic_DNA"/>
</dbReference>
<feature type="region of interest" description="Disordered" evidence="1">
    <location>
        <begin position="151"/>
        <end position="174"/>
    </location>
</feature>
<proteinExistence type="predicted"/>
<gene>
    <name evidence="2" type="ORF">DFJ69_2019</name>
</gene>
<name>A0A3D9SQ28_9ACTN</name>